<protein>
    <submittedName>
        <fullName evidence="2">FmdB family transcriptional regulator</fullName>
    </submittedName>
</protein>
<organism evidence="2 3">
    <name type="scientific">Candidatus Kapaibacterium thiocyanatum</name>
    <dbReference type="NCBI Taxonomy" id="1895771"/>
    <lineage>
        <taxon>Bacteria</taxon>
        <taxon>Pseudomonadati</taxon>
        <taxon>Candidatus Kapaibacteriota</taxon>
        <taxon>Candidatus Kapaibacteriia</taxon>
        <taxon>Candidatus Kapaibacteriales</taxon>
        <taxon>Candidatus Kapaibacteriaceae</taxon>
        <taxon>Candidatus Kapaibacterium</taxon>
    </lineage>
</organism>
<evidence type="ECO:0000259" key="1">
    <source>
        <dbReference type="SMART" id="SM00834"/>
    </source>
</evidence>
<dbReference type="STRING" id="1895771.BGO89_09965"/>
<reference evidence="2 3" key="1">
    <citation type="submission" date="2016-09" db="EMBL/GenBank/DDBJ databases">
        <title>Genome-resolved meta-omics ties microbial dynamics to process performance in biotechnology for thiocyanate degradation.</title>
        <authorList>
            <person name="Kantor R.S."/>
            <person name="Huddy R.J."/>
            <person name="Iyer R."/>
            <person name="Thomas B.C."/>
            <person name="Brown C.T."/>
            <person name="Anantharaman K."/>
            <person name="Tringe S."/>
            <person name="Hettich R.L."/>
            <person name="Harrison S.T."/>
            <person name="Banfield J.F."/>
        </authorList>
    </citation>
    <scope>NUCLEOTIDE SEQUENCE [LARGE SCALE GENOMIC DNA]</scope>
    <source>
        <strain evidence="2">59-99</strain>
    </source>
</reference>
<dbReference type="AlphaFoldDB" id="A0A1M3KX52"/>
<sequence length="81" mass="8747">MPTYDYHCATCGKDFEVIQSMKDEPLTHCPPDECPLADKGKGNVERRFSAGGGVIYKGGGFYLTDYVRKGKDSSSSSGSDS</sequence>
<feature type="domain" description="Putative regulatory protein FmdB zinc ribbon" evidence="1">
    <location>
        <begin position="1"/>
        <end position="49"/>
    </location>
</feature>
<name>A0A1M3KX52_9BACT</name>
<dbReference type="SMART" id="SM00834">
    <property type="entry name" value="CxxC_CXXC_SSSS"/>
    <property type="match status" value="1"/>
</dbReference>
<evidence type="ECO:0000313" key="3">
    <source>
        <dbReference type="Proteomes" id="UP000184233"/>
    </source>
</evidence>
<dbReference type="EMBL" id="MKVH01000024">
    <property type="protein sequence ID" value="OJX56844.1"/>
    <property type="molecule type" value="Genomic_DNA"/>
</dbReference>
<gene>
    <name evidence="2" type="ORF">BGO89_09965</name>
</gene>
<dbReference type="InterPro" id="IPR013429">
    <property type="entry name" value="Regulatory_FmdB_Zinc_ribbon"/>
</dbReference>
<accession>A0A1M3KX52</accession>
<dbReference type="Proteomes" id="UP000184233">
    <property type="component" value="Unassembled WGS sequence"/>
</dbReference>
<dbReference type="NCBIfam" id="TIGR02605">
    <property type="entry name" value="CxxC_CxxC_SSSS"/>
    <property type="match status" value="1"/>
</dbReference>
<proteinExistence type="predicted"/>
<dbReference type="PANTHER" id="PTHR34404:SF2">
    <property type="entry name" value="CONSERVED SERINE RICH PROTEIN"/>
    <property type="match status" value="1"/>
</dbReference>
<comment type="caution">
    <text evidence="2">The sequence shown here is derived from an EMBL/GenBank/DDBJ whole genome shotgun (WGS) entry which is preliminary data.</text>
</comment>
<dbReference type="PANTHER" id="PTHR34404">
    <property type="entry name" value="REGULATORY PROTEIN, FMDB FAMILY"/>
    <property type="match status" value="1"/>
</dbReference>
<evidence type="ECO:0000313" key="2">
    <source>
        <dbReference type="EMBL" id="OJX56844.1"/>
    </source>
</evidence>
<dbReference type="Pfam" id="PF09723">
    <property type="entry name" value="Zn_ribbon_8"/>
    <property type="match status" value="1"/>
</dbReference>